<feature type="chain" id="PRO_5014980498" evidence="2">
    <location>
        <begin position="31"/>
        <end position="817"/>
    </location>
</feature>
<keyword evidence="4" id="KW-0378">Hydrolase</keyword>
<feature type="region of interest" description="Disordered" evidence="1">
    <location>
        <begin position="327"/>
        <end position="469"/>
    </location>
</feature>
<feature type="compositionally biased region" description="Low complexity" evidence="1">
    <location>
        <begin position="702"/>
        <end position="716"/>
    </location>
</feature>
<comment type="caution">
    <text evidence="4">The sequence shown here is derived from an EMBL/GenBank/DDBJ whole genome shotgun (WGS) entry which is preliminary data.</text>
</comment>
<evidence type="ECO:0000256" key="1">
    <source>
        <dbReference type="SAM" id="MobiDB-lite"/>
    </source>
</evidence>
<proteinExistence type="predicted"/>
<dbReference type="PANTHER" id="PTHR34385">
    <property type="entry name" value="D-ALANYL-D-ALANINE CARBOXYPEPTIDASE"/>
    <property type="match status" value="1"/>
</dbReference>
<reference evidence="4 5" key="1">
    <citation type="submission" date="2017-11" db="EMBL/GenBank/DDBJ databases">
        <title>Genomic Encyclopedia of Archaeal and Bacterial Type Strains, Phase II (KMG-II): From Individual Species to Whole Genera.</title>
        <authorList>
            <person name="Goeker M."/>
        </authorList>
    </citation>
    <scope>NUCLEOTIDE SEQUENCE [LARGE SCALE GENOMIC DNA]</scope>
    <source>
        <strain evidence="4 5">DSM 22413</strain>
    </source>
</reference>
<keyword evidence="5" id="KW-1185">Reference proteome</keyword>
<dbReference type="Proteomes" id="UP000231586">
    <property type="component" value="Unassembled WGS sequence"/>
</dbReference>
<evidence type="ECO:0000313" key="5">
    <source>
        <dbReference type="Proteomes" id="UP000231586"/>
    </source>
</evidence>
<dbReference type="InterPro" id="IPR003709">
    <property type="entry name" value="VanY-like_core_dom"/>
</dbReference>
<feature type="compositionally biased region" description="Pro residues" evidence="1">
    <location>
        <begin position="717"/>
        <end position="763"/>
    </location>
</feature>
<feature type="signal peptide" evidence="2">
    <location>
        <begin position="1"/>
        <end position="30"/>
    </location>
</feature>
<dbReference type="GO" id="GO:0004180">
    <property type="term" value="F:carboxypeptidase activity"/>
    <property type="evidence" value="ECO:0007669"/>
    <property type="project" value="UniProtKB-KW"/>
</dbReference>
<feature type="region of interest" description="Disordered" evidence="1">
    <location>
        <begin position="27"/>
        <end position="75"/>
    </location>
</feature>
<feature type="compositionally biased region" description="Low complexity" evidence="1">
    <location>
        <begin position="796"/>
        <end position="809"/>
    </location>
</feature>
<sequence length="817" mass="79954">MKRRAPGRAGALAGAMTASLAVAAMGVASAQPHDDPAPVADDVPSTAAASVAPRAADQAAAATPVAPATPETSTTTAAATLDRSDVVGLLREADEYLSAHPSSSTSALAQAAGETGALLATYDAQQSATGDTSADGATTSADPVADAVPTPAAVPSAAVPTTAATAPAASAAPEPTGAPAAGTASTPTAAPTAPADTAAPTTGTTTGTAAPTTSQGASPAAGATVSASPAISPAVADDARVSSDVCVAPTAGTPTSTPSDPTAPAVSSWSAASAFVGATTPVVGVAAPDSTAALVRAPGSLTAAWQAQPGTAAETDVALPDQALPDQALPDQATDSVDGTSTEGTSTAGTTAKDDPCVATEPAAEPTVPATTPSAPTTEPTEPTAPTTEPTGEPTGEPTTPATEPTAAAATTPAPTPTTAPTEAPAGTSTGSTGVTASADLPDGGVPAPAGLLAPVDPDAVTTVTSPDGRTDVTWDEVAASAVRLQKVLQSAEKADARANTSLADALQRVVDKFASSTSHYANGEIPASALCAVPFSPGQELRCDAEERLVALDAAFVKKFGHHIPITDSYRSFSEQVAVYAAKPRLAAIPGTSNHGWGLALDLGSPISSGLSAEYYWLRANAPDYGWDNPTWARLDGSKPEPWHFEFFAGGISPTSPGSGHSAEWYATLAAGRHDGDDEGGDAKPTATPKPTSTPKPTASPRPAVTSRPTSAPKPTSTPTPTPKPTSTPTPTPKPTSTPTPTPKPTSTPTPTPKPTSTPTPTPGATSSPADDPTPTPEPTATAARTPSGSPTGETSDTASAATPTASSESGKGDEG</sequence>
<dbReference type="InterPro" id="IPR009045">
    <property type="entry name" value="Zn_M74/Hedgehog-like"/>
</dbReference>
<feature type="compositionally biased region" description="Low complexity" evidence="1">
    <location>
        <begin position="358"/>
        <end position="439"/>
    </location>
</feature>
<gene>
    <name evidence="4" type="ORF">CLV34_2243</name>
</gene>
<accession>A0A2M8WJ79</accession>
<dbReference type="Gene3D" id="3.30.1380.10">
    <property type="match status" value="1"/>
</dbReference>
<evidence type="ECO:0000256" key="2">
    <source>
        <dbReference type="SAM" id="SignalP"/>
    </source>
</evidence>
<name>A0A2M8WJ79_9MICO</name>
<feature type="compositionally biased region" description="Low complexity" evidence="1">
    <location>
        <begin position="339"/>
        <end position="351"/>
    </location>
</feature>
<keyword evidence="2" id="KW-0732">Signal</keyword>
<dbReference type="Pfam" id="PF02557">
    <property type="entry name" value="VanY"/>
    <property type="match status" value="1"/>
</dbReference>
<dbReference type="AlphaFoldDB" id="A0A2M8WJ79"/>
<dbReference type="CDD" id="cd14814">
    <property type="entry name" value="Peptidase_M15"/>
    <property type="match status" value="1"/>
</dbReference>
<dbReference type="EMBL" id="PGTZ01000009">
    <property type="protein sequence ID" value="PJI90984.1"/>
    <property type="molecule type" value="Genomic_DNA"/>
</dbReference>
<feature type="region of interest" description="Disordered" evidence="1">
    <location>
        <begin position="673"/>
        <end position="817"/>
    </location>
</feature>
<feature type="compositionally biased region" description="Low complexity" evidence="1">
    <location>
        <begin position="37"/>
        <end position="75"/>
    </location>
</feature>
<dbReference type="InterPro" id="IPR052179">
    <property type="entry name" value="DD-CPase-like"/>
</dbReference>
<dbReference type="PANTHER" id="PTHR34385:SF1">
    <property type="entry name" value="PEPTIDOGLYCAN L-ALANYL-D-GLUTAMATE ENDOPEPTIDASE CWLK"/>
    <property type="match status" value="1"/>
</dbReference>
<protein>
    <submittedName>
        <fullName evidence="4">D-alanyl-D-alanine carboxypeptidase-like protein</fullName>
    </submittedName>
</protein>
<organism evidence="4 5">
    <name type="scientific">Luteimicrobium subarcticum</name>
    <dbReference type="NCBI Taxonomy" id="620910"/>
    <lineage>
        <taxon>Bacteria</taxon>
        <taxon>Bacillati</taxon>
        <taxon>Actinomycetota</taxon>
        <taxon>Actinomycetes</taxon>
        <taxon>Micrococcales</taxon>
        <taxon>Luteimicrobium</taxon>
    </lineage>
</organism>
<keyword evidence="4" id="KW-0121">Carboxypeptidase</keyword>
<dbReference type="GO" id="GO:0006508">
    <property type="term" value="P:proteolysis"/>
    <property type="evidence" value="ECO:0007669"/>
    <property type="project" value="InterPro"/>
</dbReference>
<dbReference type="SUPFAM" id="SSF55166">
    <property type="entry name" value="Hedgehog/DD-peptidase"/>
    <property type="match status" value="1"/>
</dbReference>
<evidence type="ECO:0000313" key="4">
    <source>
        <dbReference type="EMBL" id="PJI90984.1"/>
    </source>
</evidence>
<feature type="compositionally biased region" description="Low complexity" evidence="1">
    <location>
        <begin position="780"/>
        <end position="789"/>
    </location>
</feature>
<keyword evidence="4" id="KW-0645">Protease</keyword>
<feature type="domain" description="D-alanyl-D-alanine carboxypeptidase-like core" evidence="3">
    <location>
        <begin position="541"/>
        <end position="649"/>
    </location>
</feature>
<evidence type="ECO:0000259" key="3">
    <source>
        <dbReference type="Pfam" id="PF02557"/>
    </source>
</evidence>
<feature type="region of interest" description="Disordered" evidence="1">
    <location>
        <begin position="128"/>
        <end position="225"/>
    </location>
</feature>